<dbReference type="Proteomes" id="UP000054558">
    <property type="component" value="Unassembled WGS sequence"/>
</dbReference>
<protein>
    <submittedName>
        <fullName evidence="2">Uncharacterized protein</fullName>
    </submittedName>
</protein>
<reference evidence="2 3" key="1">
    <citation type="journal article" date="2014" name="Nat. Commun.">
        <title>Klebsormidium flaccidum genome reveals primary factors for plant terrestrial adaptation.</title>
        <authorList>
            <person name="Hori K."/>
            <person name="Maruyama F."/>
            <person name="Fujisawa T."/>
            <person name="Togashi T."/>
            <person name="Yamamoto N."/>
            <person name="Seo M."/>
            <person name="Sato S."/>
            <person name="Yamada T."/>
            <person name="Mori H."/>
            <person name="Tajima N."/>
            <person name="Moriyama T."/>
            <person name="Ikeuchi M."/>
            <person name="Watanabe M."/>
            <person name="Wada H."/>
            <person name="Kobayashi K."/>
            <person name="Saito M."/>
            <person name="Masuda T."/>
            <person name="Sasaki-Sekimoto Y."/>
            <person name="Mashiguchi K."/>
            <person name="Awai K."/>
            <person name="Shimojima M."/>
            <person name="Masuda S."/>
            <person name="Iwai M."/>
            <person name="Nobusawa T."/>
            <person name="Narise T."/>
            <person name="Kondo S."/>
            <person name="Saito H."/>
            <person name="Sato R."/>
            <person name="Murakawa M."/>
            <person name="Ihara Y."/>
            <person name="Oshima-Yamada Y."/>
            <person name="Ohtaka K."/>
            <person name="Satoh M."/>
            <person name="Sonobe K."/>
            <person name="Ishii M."/>
            <person name="Ohtani R."/>
            <person name="Kanamori-Sato M."/>
            <person name="Honoki R."/>
            <person name="Miyazaki D."/>
            <person name="Mochizuki H."/>
            <person name="Umetsu J."/>
            <person name="Higashi K."/>
            <person name="Shibata D."/>
            <person name="Kamiya Y."/>
            <person name="Sato N."/>
            <person name="Nakamura Y."/>
            <person name="Tabata S."/>
            <person name="Ida S."/>
            <person name="Kurokawa K."/>
            <person name="Ohta H."/>
        </authorList>
    </citation>
    <scope>NUCLEOTIDE SEQUENCE [LARGE SCALE GENOMIC DNA]</scope>
    <source>
        <strain evidence="2 3">NIES-2285</strain>
    </source>
</reference>
<proteinExistence type="predicted"/>
<sequence>MYSPTVEAGVNFDEDWFHTKFLYMCRKSTTARAAWQASLRVRRTQSSLVHSFVQESISVVLDCAPVIPASCLHTYGQTSTAMAARTPDSSDESSSQEGNRLDEQVAGGSSLDQPSSPYQPAVEAATSKQQLKRSFIPPRRVTVAETLQYLQACTTHQTAAWRRVPARAEGSAQPVRLIEDGPLFRAFVHTEAERQNSDARLLQEFQLQLRELATYEACQYYGLKNIDEHFFKETQAAFKPPFSEQLDFLKVIVKGKFLDEGTVGRKSNEVVMVETARTLLQDMGLAHAFDVAGETRSLLEGGLRDRLLRSDLFKGRPTCAGAKAAMGERAVSKMFGIDLPAPREGKAHLDPGQFKTVINEVLAFMGLKVGKQIEVKRPRRGKGKQNESGSGNSDYKYELERKYVVRMAKLVKLQFREVPRVWQYRGELSPALREYLDSVDASDLDHLLRRPSGHPLLENLAAPDALGEDCIINPRNRLPSD</sequence>
<evidence type="ECO:0000313" key="3">
    <source>
        <dbReference type="Proteomes" id="UP000054558"/>
    </source>
</evidence>
<dbReference type="AlphaFoldDB" id="A0A1Y1ILB7"/>
<organism evidence="2 3">
    <name type="scientific">Klebsormidium nitens</name>
    <name type="common">Green alga</name>
    <name type="synonym">Ulothrix nitens</name>
    <dbReference type="NCBI Taxonomy" id="105231"/>
    <lineage>
        <taxon>Eukaryota</taxon>
        <taxon>Viridiplantae</taxon>
        <taxon>Streptophyta</taxon>
        <taxon>Klebsormidiophyceae</taxon>
        <taxon>Klebsormidiales</taxon>
        <taxon>Klebsormidiaceae</taxon>
        <taxon>Klebsormidium</taxon>
    </lineage>
</organism>
<feature type="region of interest" description="Disordered" evidence="1">
    <location>
        <begin position="82"/>
        <end position="126"/>
    </location>
</feature>
<evidence type="ECO:0000313" key="2">
    <source>
        <dbReference type="EMBL" id="GAQ91660.1"/>
    </source>
</evidence>
<name>A0A1Y1ILB7_KLENI</name>
<keyword evidence="3" id="KW-1185">Reference proteome</keyword>
<evidence type="ECO:0000256" key="1">
    <source>
        <dbReference type="SAM" id="MobiDB-lite"/>
    </source>
</evidence>
<dbReference type="EMBL" id="DF237777">
    <property type="protein sequence ID" value="GAQ91660.1"/>
    <property type="molecule type" value="Genomic_DNA"/>
</dbReference>
<accession>A0A1Y1ILB7</accession>
<gene>
    <name evidence="2" type="ORF">KFL_008280015</name>
</gene>